<dbReference type="Proteomes" id="UP000060390">
    <property type="component" value="Chromosome"/>
</dbReference>
<accession>A0A0F7P7W2</accession>
<evidence type="ECO:0000256" key="2">
    <source>
        <dbReference type="SAM" id="MobiDB-lite"/>
    </source>
</evidence>
<sequence length="123" mass="13800">MPYLQFDTDFEILDAAAAGFERAVAELYAEQMDADTSYTAVAIRDDLSIHLGRAEDERTVVLKADIRRGRTDERKRNLALAIMDLVAASFNVPAENQKVVFTEHDGNQMMGSDRVGEDWSETE</sequence>
<dbReference type="HOGENOM" id="CLU_157741_0_0_2"/>
<evidence type="ECO:0000313" key="6">
    <source>
        <dbReference type="Proteomes" id="UP000060390"/>
    </source>
</evidence>
<dbReference type="EMBL" id="CP011564">
    <property type="protein sequence ID" value="ALG81204.1"/>
    <property type="molecule type" value="Genomic_DNA"/>
</dbReference>
<feature type="region of interest" description="Disordered" evidence="2">
    <location>
        <begin position="101"/>
        <end position="123"/>
    </location>
</feature>
<dbReference type="InterPro" id="IPR004370">
    <property type="entry name" value="4-OT-like_dom"/>
</dbReference>
<evidence type="ECO:0000313" key="5">
    <source>
        <dbReference type="EMBL" id="ALG81204.1"/>
    </source>
</evidence>
<keyword evidence="7" id="KW-1185">Reference proteome</keyword>
<evidence type="ECO:0000313" key="7">
    <source>
        <dbReference type="Proteomes" id="UP000069906"/>
    </source>
</evidence>
<keyword evidence="1" id="KW-0413">Isomerase</keyword>
<dbReference type="KEGG" id="hsu:HLASF_0295"/>
<dbReference type="Proteomes" id="UP000069906">
    <property type="component" value="Chromosome"/>
</dbReference>
<dbReference type="SUPFAM" id="SSF55331">
    <property type="entry name" value="Tautomerase/MIF"/>
    <property type="match status" value="1"/>
</dbReference>
<reference evidence="5 6" key="3">
    <citation type="journal article" date="2016" name="Stand. Genomic Sci.">
        <title>Complete genome sequence of 'Halanaeroarchaeum sulfurireducens' M27-SA2, a sulfur-reducing and acetate-oxidizing haloarchaeon from the deep-sea hypersaline anoxic lake Medee.</title>
        <authorList>
            <person name="Messina E."/>
            <person name="Sorokin D.Y."/>
            <person name="Kublanov I.V."/>
            <person name="Toshchakov S."/>
            <person name="Lopatina A."/>
            <person name="Arcadi E."/>
            <person name="Smedile F."/>
            <person name="La Spada G."/>
            <person name="La Cono V."/>
            <person name="Yakimov M.M."/>
        </authorList>
    </citation>
    <scope>NUCLEOTIDE SEQUENCE [LARGE SCALE GENOMIC DNA]</scope>
    <source>
        <strain evidence="5 6">M27-SA2</strain>
    </source>
</reference>
<dbReference type="GO" id="GO:0016853">
    <property type="term" value="F:isomerase activity"/>
    <property type="evidence" value="ECO:0007669"/>
    <property type="project" value="UniProtKB-KW"/>
</dbReference>
<reference evidence="4 7" key="1">
    <citation type="journal article" date="2015" name="ISME J.">
        <title>Elemental sulfur and acetate can support life of a novel strictly anaerobic haloarchaeon.</title>
        <authorList>
            <person name="Sorokin D.Y."/>
            <person name="Kublanov I.V."/>
            <person name="Gavrilov S.N."/>
            <person name="Rojo D."/>
            <person name="Roman P."/>
            <person name="Golyshin P.N."/>
            <person name="Slepak V.Z."/>
            <person name="Smedile F."/>
            <person name="Ferrer M."/>
            <person name="Messina E."/>
            <person name="La Cono V."/>
            <person name="Yakimov M.M."/>
        </authorList>
    </citation>
    <scope>NUCLEOTIDE SEQUENCE [LARGE SCALE GENOMIC DNA]</scope>
    <source>
        <strain evidence="4 7">HSR2</strain>
    </source>
</reference>
<evidence type="ECO:0000313" key="4">
    <source>
        <dbReference type="EMBL" id="AKH96802.1"/>
    </source>
</evidence>
<dbReference type="EMBL" id="CP008874">
    <property type="protein sequence ID" value="AKH96802.1"/>
    <property type="molecule type" value="Genomic_DNA"/>
</dbReference>
<proteinExistence type="predicted"/>
<dbReference type="OrthoDB" id="210530at2157"/>
<dbReference type="KEGG" id="hsf:HLASA_0294"/>
<dbReference type="AlphaFoldDB" id="A0A0F7P7W2"/>
<gene>
    <name evidence="5" type="ORF">HLASA_0294</name>
    <name evidence="4" type="ORF">HLASF_0295</name>
</gene>
<dbReference type="InterPro" id="IPR014347">
    <property type="entry name" value="Tautomerase/MIF_sf"/>
</dbReference>
<dbReference type="Pfam" id="PF01361">
    <property type="entry name" value="Tautomerase"/>
    <property type="match status" value="1"/>
</dbReference>
<evidence type="ECO:0000259" key="3">
    <source>
        <dbReference type="Pfam" id="PF01361"/>
    </source>
</evidence>
<feature type="domain" description="4-oxalocrotonate tautomerase-like" evidence="3">
    <location>
        <begin position="65"/>
        <end position="109"/>
    </location>
</feature>
<evidence type="ECO:0000256" key="1">
    <source>
        <dbReference type="ARBA" id="ARBA00023235"/>
    </source>
</evidence>
<dbReference type="Gene3D" id="3.30.429.10">
    <property type="entry name" value="Macrophage Migration Inhibitory Factor"/>
    <property type="match status" value="1"/>
</dbReference>
<reference evidence="6" key="2">
    <citation type="submission" date="2015-05" db="EMBL/GenBank/DDBJ databases">
        <title>Complete genome sequence of Halanaeroarchaeum sulfurireducens type strain M27-SA2, a sulfate-reducer haloarchaeon from marine anoxic lake Medee.</title>
        <authorList>
            <person name="Messina E."/>
            <person name="Kublanov I.V."/>
            <person name="Toshchakov S."/>
            <person name="Arcadi E."/>
            <person name="La Spada G."/>
            <person name="La Cono V."/>
            <person name="Yakimov M.M."/>
        </authorList>
    </citation>
    <scope>NUCLEOTIDE SEQUENCE [LARGE SCALE GENOMIC DNA]</scope>
    <source>
        <strain evidence="6">M27-SA2</strain>
    </source>
</reference>
<organism evidence="4 7">
    <name type="scientific">Halanaeroarchaeum sulfurireducens</name>
    <dbReference type="NCBI Taxonomy" id="1604004"/>
    <lineage>
        <taxon>Archaea</taxon>
        <taxon>Methanobacteriati</taxon>
        <taxon>Methanobacteriota</taxon>
        <taxon>Stenosarchaea group</taxon>
        <taxon>Halobacteria</taxon>
        <taxon>Halobacteriales</taxon>
        <taxon>Halobacteriaceae</taxon>
        <taxon>Halanaeroarchaeum</taxon>
    </lineage>
</organism>
<dbReference type="GeneID" id="26009665"/>
<dbReference type="RefSeq" id="WP_050047636.1">
    <property type="nucleotide sequence ID" value="NZ_CP008874.1"/>
</dbReference>
<protein>
    <submittedName>
        <fullName evidence="4">4-oxalocrotonate tautomerase</fullName>
    </submittedName>
</protein>
<name>A0A0F7P7W2_9EURY</name>